<dbReference type="Gene3D" id="6.10.250.2000">
    <property type="match status" value="1"/>
</dbReference>
<feature type="compositionally biased region" description="Acidic residues" evidence="1">
    <location>
        <begin position="143"/>
        <end position="152"/>
    </location>
</feature>
<dbReference type="Pfam" id="PF15275">
    <property type="entry name" value="PEHE"/>
    <property type="match status" value="1"/>
</dbReference>
<gene>
    <name evidence="3" type="ORF">BSL78_06062</name>
</gene>
<organism evidence="3 4">
    <name type="scientific">Stichopus japonicus</name>
    <name type="common">Sea cucumber</name>
    <dbReference type="NCBI Taxonomy" id="307972"/>
    <lineage>
        <taxon>Eukaryota</taxon>
        <taxon>Metazoa</taxon>
        <taxon>Echinodermata</taxon>
        <taxon>Eleutherozoa</taxon>
        <taxon>Echinozoa</taxon>
        <taxon>Holothuroidea</taxon>
        <taxon>Aspidochirotacea</taxon>
        <taxon>Aspidochirotida</taxon>
        <taxon>Stichopodidae</taxon>
        <taxon>Apostichopus</taxon>
    </lineage>
</organism>
<feature type="region of interest" description="Disordered" evidence="1">
    <location>
        <begin position="1"/>
        <end position="87"/>
    </location>
</feature>
<proteinExistence type="predicted"/>
<dbReference type="EMBL" id="MRZV01000156">
    <property type="protein sequence ID" value="PIK57020.1"/>
    <property type="molecule type" value="Genomic_DNA"/>
</dbReference>
<accession>A0A2G8LA52</accession>
<feature type="compositionally biased region" description="Polar residues" evidence="1">
    <location>
        <begin position="124"/>
        <end position="142"/>
    </location>
</feature>
<dbReference type="STRING" id="307972.A0A2G8LA52"/>
<dbReference type="InterPro" id="IPR029332">
    <property type="entry name" value="PEHE_dom"/>
</dbReference>
<evidence type="ECO:0000256" key="1">
    <source>
        <dbReference type="SAM" id="MobiDB-lite"/>
    </source>
</evidence>
<dbReference type="PANTHER" id="PTHR21656:SF2">
    <property type="entry name" value="MALE-SPECIFIC LETHAL 1 HOMOLOG"/>
    <property type="match status" value="1"/>
</dbReference>
<dbReference type="PROSITE" id="PS52052">
    <property type="entry name" value="PEHE"/>
    <property type="match status" value="1"/>
</dbReference>
<feature type="region of interest" description="Disordered" evidence="1">
    <location>
        <begin position="124"/>
        <end position="157"/>
    </location>
</feature>
<feature type="domain" description="PEHE" evidence="2">
    <location>
        <begin position="125"/>
        <end position="240"/>
    </location>
</feature>
<feature type="compositionally biased region" description="Basic and acidic residues" evidence="1">
    <location>
        <begin position="25"/>
        <end position="87"/>
    </location>
</feature>
<dbReference type="Proteomes" id="UP000230750">
    <property type="component" value="Unassembled WGS sequence"/>
</dbReference>
<dbReference type="GO" id="GO:0003682">
    <property type="term" value="F:chromatin binding"/>
    <property type="evidence" value="ECO:0007669"/>
    <property type="project" value="TreeGrafter"/>
</dbReference>
<sequence length="262" mass="30791">MKVAKKVDSIAQSSPAAVRRSQIAGKEDTPSKQLKFDQLQDRRRSKQRKEEVNRKGKLKAKEEPGTDETEKLNEEKSQEVKDDKEDKKKMLRLEDRFLFTDVLYPTLQDLRVILPDPDLPNNSANVEVPSWRTSEPTTCQSADESEDMEDEDYDRRHSKMELEEKKRKRWDAQRIRELRTIERMEWKAVQKEMAKWAHIVTTYSPEPNDTKKIEVSESIPVIAFGALVPKPKNTGFYLPWFDLAQKERDETRRQTRSRASKK</sequence>
<reference evidence="3 4" key="1">
    <citation type="journal article" date="2017" name="PLoS Biol.">
        <title>The sea cucumber genome provides insights into morphological evolution and visceral regeneration.</title>
        <authorList>
            <person name="Zhang X."/>
            <person name="Sun L."/>
            <person name="Yuan J."/>
            <person name="Sun Y."/>
            <person name="Gao Y."/>
            <person name="Zhang L."/>
            <person name="Li S."/>
            <person name="Dai H."/>
            <person name="Hamel J.F."/>
            <person name="Liu C."/>
            <person name="Yu Y."/>
            <person name="Liu S."/>
            <person name="Lin W."/>
            <person name="Guo K."/>
            <person name="Jin S."/>
            <person name="Xu P."/>
            <person name="Storey K.B."/>
            <person name="Huan P."/>
            <person name="Zhang T."/>
            <person name="Zhou Y."/>
            <person name="Zhang J."/>
            <person name="Lin C."/>
            <person name="Li X."/>
            <person name="Xing L."/>
            <person name="Huo D."/>
            <person name="Sun M."/>
            <person name="Wang L."/>
            <person name="Mercier A."/>
            <person name="Li F."/>
            <person name="Yang H."/>
            <person name="Xiang J."/>
        </authorList>
    </citation>
    <scope>NUCLEOTIDE SEQUENCE [LARGE SCALE GENOMIC DNA]</scope>
    <source>
        <strain evidence="3">Shaxun</strain>
        <tissue evidence="3">Muscle</tissue>
    </source>
</reference>
<dbReference type="InterPro" id="IPR026711">
    <property type="entry name" value="Msl-1"/>
</dbReference>
<name>A0A2G8LA52_STIJA</name>
<evidence type="ECO:0000313" key="4">
    <source>
        <dbReference type="Proteomes" id="UP000230750"/>
    </source>
</evidence>
<dbReference type="SMART" id="SM01300">
    <property type="entry name" value="PEHE"/>
    <property type="match status" value="1"/>
</dbReference>
<keyword evidence="4" id="KW-1185">Reference proteome</keyword>
<comment type="caution">
    <text evidence="3">The sequence shown here is derived from an EMBL/GenBank/DDBJ whole genome shotgun (WGS) entry which is preliminary data.</text>
</comment>
<evidence type="ECO:0000259" key="2">
    <source>
        <dbReference type="PROSITE" id="PS52052"/>
    </source>
</evidence>
<dbReference type="PANTHER" id="PTHR21656">
    <property type="entry name" value="MALE-SPECIFIC LETHAL-1 PROTEIN"/>
    <property type="match status" value="1"/>
</dbReference>
<dbReference type="AlphaFoldDB" id="A0A2G8LA52"/>
<dbReference type="OrthoDB" id="6022555at2759"/>
<dbReference type="GO" id="GO:0072487">
    <property type="term" value="C:MSL complex"/>
    <property type="evidence" value="ECO:0007669"/>
    <property type="project" value="InterPro"/>
</dbReference>
<evidence type="ECO:0000313" key="3">
    <source>
        <dbReference type="EMBL" id="PIK57020.1"/>
    </source>
</evidence>
<protein>
    <submittedName>
        <fullName evidence="3">Putative male-specific lethal 1-like 1</fullName>
    </submittedName>
</protein>